<dbReference type="PANTHER" id="PTHR37953:SF1">
    <property type="entry name" value="UPF0127 PROTEIN MJ1496"/>
    <property type="match status" value="1"/>
</dbReference>
<dbReference type="PANTHER" id="PTHR37953">
    <property type="entry name" value="UPF0127 PROTEIN MJ1496"/>
    <property type="match status" value="1"/>
</dbReference>
<evidence type="ECO:0000313" key="3">
    <source>
        <dbReference type="Proteomes" id="UP000034236"/>
    </source>
</evidence>
<name>A0A0G0YXH2_9BACT</name>
<dbReference type="Gene3D" id="2.60.120.1140">
    <property type="entry name" value="Protein of unknown function DUF192"/>
    <property type="match status" value="1"/>
</dbReference>
<comment type="caution">
    <text evidence="2">The sequence shown here is derived from an EMBL/GenBank/DDBJ whole genome shotgun (WGS) entry which is preliminary data.</text>
</comment>
<keyword evidence="1" id="KW-0472">Membrane</keyword>
<reference evidence="2 3" key="1">
    <citation type="journal article" date="2015" name="Nature">
        <title>rRNA introns, odd ribosomes, and small enigmatic genomes across a large radiation of phyla.</title>
        <authorList>
            <person name="Brown C.T."/>
            <person name="Hug L.A."/>
            <person name="Thomas B.C."/>
            <person name="Sharon I."/>
            <person name="Castelle C.J."/>
            <person name="Singh A."/>
            <person name="Wilkins M.J."/>
            <person name="Williams K.H."/>
            <person name="Banfield J.F."/>
        </authorList>
    </citation>
    <scope>NUCLEOTIDE SEQUENCE [LARGE SCALE GENOMIC DNA]</scope>
</reference>
<feature type="transmembrane region" description="Helical" evidence="1">
    <location>
        <begin position="6"/>
        <end position="26"/>
    </location>
</feature>
<sequence>MNKKNISSFSSFALVIVFFVIGFFLINQPVKNLSPENIKYVRLTGANIKVDLALTDAERQKGLGGRNELKTNEGMLFVFEHPGKYYFWMKGMNFPIDIVWITEDMKVIYIKKDAWPESYPETFGPDINAKYILEINAGFSDKNNLKEGDRVLFVY</sequence>
<dbReference type="Pfam" id="PF02643">
    <property type="entry name" value="DUF192"/>
    <property type="match status" value="1"/>
</dbReference>
<dbReference type="InterPro" id="IPR003795">
    <property type="entry name" value="DUF192"/>
</dbReference>
<evidence type="ECO:0008006" key="4">
    <source>
        <dbReference type="Google" id="ProtNLM"/>
    </source>
</evidence>
<dbReference type="Proteomes" id="UP000034236">
    <property type="component" value="Unassembled WGS sequence"/>
</dbReference>
<keyword evidence="1" id="KW-0812">Transmembrane</keyword>
<evidence type="ECO:0000256" key="1">
    <source>
        <dbReference type="SAM" id="Phobius"/>
    </source>
</evidence>
<organism evidence="2 3">
    <name type="scientific">Candidatus Nomurabacteria bacterium GW2011_GWA2_41_25</name>
    <dbReference type="NCBI Taxonomy" id="1618736"/>
    <lineage>
        <taxon>Bacteria</taxon>
        <taxon>Candidatus Nomuraibacteriota</taxon>
    </lineage>
</organism>
<gene>
    <name evidence="2" type="ORF">UU58_C0001G0023</name>
</gene>
<evidence type="ECO:0000313" key="2">
    <source>
        <dbReference type="EMBL" id="KKS05163.1"/>
    </source>
</evidence>
<accession>A0A0G0YXH2</accession>
<dbReference type="EMBL" id="LCBE01000001">
    <property type="protein sequence ID" value="KKS05163.1"/>
    <property type="molecule type" value="Genomic_DNA"/>
</dbReference>
<dbReference type="InterPro" id="IPR038695">
    <property type="entry name" value="Saro_0823-like_sf"/>
</dbReference>
<dbReference type="AlphaFoldDB" id="A0A0G0YXH2"/>
<protein>
    <recommendedName>
        <fullName evidence="4">DUF192 domain-containing protein</fullName>
    </recommendedName>
</protein>
<keyword evidence="1" id="KW-1133">Transmembrane helix</keyword>
<proteinExistence type="predicted"/>